<accession>A7GY64</accession>
<proteinExistence type="predicted"/>
<dbReference type="EMBL" id="CP000767">
    <property type="protein sequence ID" value="EAU00203.1"/>
    <property type="molecule type" value="Genomic_DNA"/>
</dbReference>
<dbReference type="PANTHER" id="PTHR30283">
    <property type="entry name" value="PEROXIDE STRESS RESPONSE PROTEIN YAAA"/>
    <property type="match status" value="1"/>
</dbReference>
<dbReference type="RefSeq" id="WP_009649376.1">
    <property type="nucleotide sequence ID" value="NC_009715.2"/>
</dbReference>
<evidence type="ECO:0000313" key="1">
    <source>
        <dbReference type="EMBL" id="EAU00203.1"/>
    </source>
</evidence>
<reference evidence="1" key="1">
    <citation type="submission" date="2016-07" db="EMBL/GenBank/DDBJ databases">
        <title>Comparative genomics of the Campylobacter concisus group.</title>
        <authorList>
            <person name="Miller W.G."/>
            <person name="Yee E."/>
            <person name="Chapman M.H."/>
            <person name="Huynh S."/>
            <person name="Bono J.L."/>
            <person name="On S.L.W."/>
            <person name="StLeger J."/>
            <person name="Foster G."/>
            <person name="Parker C.T."/>
        </authorList>
    </citation>
    <scope>NUCLEOTIDE SEQUENCE</scope>
    <source>
        <strain evidence="1">525.92</strain>
    </source>
</reference>
<dbReference type="AlphaFoldDB" id="A7GY64"/>
<dbReference type="InterPro" id="IPR005583">
    <property type="entry name" value="YaaA"/>
</dbReference>
<dbReference type="Proteomes" id="UP000006380">
    <property type="component" value="Chromosome"/>
</dbReference>
<dbReference type="KEGG" id="ccv:CCV52592_1285"/>
<dbReference type="GO" id="GO:0005829">
    <property type="term" value="C:cytosol"/>
    <property type="evidence" value="ECO:0007669"/>
    <property type="project" value="TreeGrafter"/>
</dbReference>
<gene>
    <name evidence="1" type="ORF">CCV52592_1285</name>
</gene>
<name>A7GY64_CAMC5</name>
<dbReference type="OrthoDB" id="3210767at2"/>
<dbReference type="HOGENOM" id="CLU_071581_1_0_7"/>
<protein>
    <recommendedName>
        <fullName evidence="3">Peroxide stress protein YaaA</fullName>
    </recommendedName>
</protein>
<dbReference type="Pfam" id="PF03883">
    <property type="entry name" value="H2O2_YaaD"/>
    <property type="match status" value="1"/>
</dbReference>
<keyword evidence="2" id="KW-1185">Reference proteome</keyword>
<organism evidence="1 2">
    <name type="scientific">Campylobacter curvus (strain 525.92)</name>
    <dbReference type="NCBI Taxonomy" id="360105"/>
    <lineage>
        <taxon>Bacteria</taxon>
        <taxon>Pseudomonadati</taxon>
        <taxon>Campylobacterota</taxon>
        <taxon>Epsilonproteobacteria</taxon>
        <taxon>Campylobacterales</taxon>
        <taxon>Campylobacteraceae</taxon>
        <taxon>Campylobacter</taxon>
    </lineage>
</organism>
<sequence>MALKILFSPSESKSTFAGDSYIRKENFTFAKLFHLRLEILKKYASFVKTASDKELCKLFGFKNLDTDDTLRDDIFAKGCIKAILRYDGVAYKHLNYRSLDTKAQGYIDENVLIFSNLFGPIMAGDLIPEYKLKQGEKINGLDIEKFYNENFSAAIDEFLQDDDVLDLRAGFYEKFYSIKKEYISFKFLKNGKVISHHTKAYRGKILKEISKNSVNDKTQLMTLNFEGLRLIDMKKIGLKTEFALEIEE</sequence>
<dbReference type="PANTHER" id="PTHR30283:SF4">
    <property type="entry name" value="PEROXIDE STRESS RESISTANCE PROTEIN YAAA"/>
    <property type="match status" value="1"/>
</dbReference>
<evidence type="ECO:0000313" key="2">
    <source>
        <dbReference type="Proteomes" id="UP000006380"/>
    </source>
</evidence>
<dbReference type="GO" id="GO:0033194">
    <property type="term" value="P:response to hydroperoxide"/>
    <property type="evidence" value="ECO:0007669"/>
    <property type="project" value="TreeGrafter"/>
</dbReference>
<dbReference type="STRING" id="360105.CCV52592_1285"/>
<evidence type="ECO:0008006" key="3">
    <source>
        <dbReference type="Google" id="ProtNLM"/>
    </source>
</evidence>